<evidence type="ECO:0000313" key="2">
    <source>
        <dbReference type="EMBL" id="AGB45349.1"/>
    </source>
</evidence>
<dbReference type="KEGG" id="mam:Mesau_02968"/>
<dbReference type="RefSeq" id="WP_015316772.1">
    <property type="nucleotide sequence ID" value="NC_019973.1"/>
</dbReference>
<dbReference type="EMBL" id="CP003358">
    <property type="protein sequence ID" value="AGB45349.1"/>
    <property type="molecule type" value="Genomic_DNA"/>
</dbReference>
<dbReference type="Gene3D" id="3.40.50.1820">
    <property type="entry name" value="alpha/beta hydrolase"/>
    <property type="match status" value="1"/>
</dbReference>
<dbReference type="InterPro" id="IPR016986">
    <property type="entry name" value="UCP031982_abhydr"/>
</dbReference>
<reference evidence="3" key="1">
    <citation type="submission" date="2012-02" db="EMBL/GenBank/DDBJ databases">
        <title>Complete sequence of Mesorhizobium australicum WSM2073.</title>
        <authorList>
            <person name="Lucas S."/>
            <person name="Han J."/>
            <person name="Lapidus A."/>
            <person name="Cheng J.-F."/>
            <person name="Goodwin L."/>
            <person name="Pitluck S."/>
            <person name="Peters L."/>
            <person name="Gu W."/>
            <person name="Detter J.C."/>
            <person name="Han C."/>
            <person name="Tapia R."/>
            <person name="Land M."/>
            <person name="Hauser L."/>
            <person name="Kyrpides N."/>
            <person name="Ivanova N."/>
            <person name="Pagani I."/>
            <person name="Reeve W.G."/>
            <person name="Howieson J.G."/>
            <person name="Tiwari R.P."/>
            <person name="O'Hara G.W."/>
            <person name="Atkins C.A."/>
            <person name="Ronson C.W."/>
            <person name="Nandasena K.G."/>
            <person name="Woyke T."/>
        </authorList>
    </citation>
    <scope>NUCLEOTIDE SEQUENCE [LARGE SCALE GENOMIC DNA]</scope>
    <source>
        <strain evidence="3">LMG 24608 / HAMBI 3006 / WSM2073</strain>
    </source>
</reference>
<dbReference type="Proteomes" id="UP000010998">
    <property type="component" value="Chromosome"/>
</dbReference>
<keyword evidence="1" id="KW-0732">Signal</keyword>
<evidence type="ECO:0000313" key="3">
    <source>
        <dbReference type="Proteomes" id="UP000010998"/>
    </source>
</evidence>
<gene>
    <name evidence="2" type="ordered locus">Mesau_02968</name>
</gene>
<name>L0KMY7_MESAW</name>
<dbReference type="SUPFAM" id="SSF53474">
    <property type="entry name" value="alpha/beta-Hydrolases"/>
    <property type="match status" value="1"/>
</dbReference>
<dbReference type="eggNOG" id="COG4188">
    <property type="taxonomic scope" value="Bacteria"/>
</dbReference>
<sequence length="349" mass="36385">MRFRTMLCAIIVSTLALQHQANAVDAVGVRHVAARSLERGSDLDVTVWYPAEPGGVAVMLGDSQLFTGTSAERDAPVSPGKFPLILLSHGAGLAGTPQALSWIAAPLARQGFIVAGPTHPGNGGKNRSAAETMKLWLRPTDLTATLDAMENEASFRDHIEQGKVGALGLSMGGGTALAIAGARVDPKLLAAYCDTDLLNASLCGWVRQSGVDLHTMDMRLAGRDNSDRRVRFVMAVDPAPSDVFDAGSISGIKIPIDIVNLGQPGKIPATADASGIAKAIPNSSYATIGDASHYSMFGECKPGAPALIISQEIGDPVCDDGAGRSRAQIHAQLIDMATTAFRRALKAAP</sequence>
<feature type="chain" id="PRO_5003945054" evidence="1">
    <location>
        <begin position="24"/>
        <end position="349"/>
    </location>
</feature>
<evidence type="ECO:0000256" key="1">
    <source>
        <dbReference type="SAM" id="SignalP"/>
    </source>
</evidence>
<proteinExistence type="predicted"/>
<protein>
    <submittedName>
        <fullName evidence="2">Putative dienelactone hydrolase</fullName>
    </submittedName>
</protein>
<dbReference type="OrthoDB" id="9814760at2"/>
<dbReference type="GO" id="GO:0016787">
    <property type="term" value="F:hydrolase activity"/>
    <property type="evidence" value="ECO:0007669"/>
    <property type="project" value="UniProtKB-KW"/>
</dbReference>
<keyword evidence="2" id="KW-0378">Hydrolase</keyword>
<dbReference type="GeneID" id="90990356"/>
<dbReference type="STRING" id="754035.Mesau_02968"/>
<dbReference type="PIRSF" id="PIRSF031982">
    <property type="entry name" value="UCP031982_abhydr"/>
    <property type="match status" value="1"/>
</dbReference>
<dbReference type="AlphaFoldDB" id="L0KMY7"/>
<keyword evidence="3" id="KW-1185">Reference proteome</keyword>
<dbReference type="HOGENOM" id="CLU_045366_1_0_5"/>
<dbReference type="InterPro" id="IPR029058">
    <property type="entry name" value="AB_hydrolase_fold"/>
</dbReference>
<feature type="signal peptide" evidence="1">
    <location>
        <begin position="1"/>
        <end position="23"/>
    </location>
</feature>
<organism evidence="2 3">
    <name type="scientific">Mesorhizobium australicum (strain HAMBI 3006 / LMG 24608 / WSM2073)</name>
    <dbReference type="NCBI Taxonomy" id="754035"/>
    <lineage>
        <taxon>Bacteria</taxon>
        <taxon>Pseudomonadati</taxon>
        <taxon>Pseudomonadota</taxon>
        <taxon>Alphaproteobacteria</taxon>
        <taxon>Hyphomicrobiales</taxon>
        <taxon>Phyllobacteriaceae</taxon>
        <taxon>Mesorhizobium</taxon>
    </lineage>
</organism>
<accession>L0KMY7</accession>